<proteinExistence type="predicted"/>
<sequence>MKLFASTFKTSAIALVAASSSLVAAENSQAPYLSLKLEMEHAITKGNQYLKSTQDEKGFWKNDKIPAYTALALTAARRSPNEDDASAPHVKKGYEWLIAQQHKDGGIYVKGLATYNTSTSLMALSASGDPAHKENILSARRFLINLQQDWDIKGETDNPNDGGIGYGGSYPHSDMSNTYLAIEALKLSEAYAKDSAKRQPELNWDAAIQFISRTQNLEETNDQEGISNDGSFVYFPGNSKAGTQKDKDGRETLRGYGSMSYAGLLSFIYADLDEDDVRVKAVKQWLNDNYTLEENPGLGEQGLFYYYHVMAKALTAAGIDTLKTKDGSEHDWRKALATRVLTSQQKDGSWVNENARWWENEPELVTSYAVLTLEQIYHSIPQPLKGK</sequence>
<name>A0ABW4Z736_9BACT</name>
<feature type="signal peptide" evidence="1">
    <location>
        <begin position="1"/>
        <end position="24"/>
    </location>
</feature>
<comment type="caution">
    <text evidence="2">The sequence shown here is derived from an EMBL/GenBank/DDBJ whole genome shotgun (WGS) entry which is preliminary data.</text>
</comment>
<dbReference type="Gene3D" id="1.50.10.20">
    <property type="match status" value="1"/>
</dbReference>
<protein>
    <submittedName>
        <fullName evidence="2">Prenyltransferase/squalene oxidase repeat-containing protein</fullName>
    </submittedName>
</protein>
<reference evidence="3" key="1">
    <citation type="journal article" date="2019" name="Int. J. Syst. Evol. Microbiol.">
        <title>The Global Catalogue of Microorganisms (GCM) 10K type strain sequencing project: providing services to taxonomists for standard genome sequencing and annotation.</title>
        <authorList>
            <consortium name="The Broad Institute Genomics Platform"/>
            <consortium name="The Broad Institute Genome Sequencing Center for Infectious Disease"/>
            <person name="Wu L."/>
            <person name="Ma J."/>
        </authorList>
    </citation>
    <scope>NUCLEOTIDE SEQUENCE [LARGE SCALE GENOMIC DNA]</scope>
    <source>
        <strain evidence="3">CCUG 57942</strain>
    </source>
</reference>
<dbReference type="InterPro" id="IPR008930">
    <property type="entry name" value="Terpenoid_cyclase/PrenylTrfase"/>
</dbReference>
<dbReference type="Proteomes" id="UP001597389">
    <property type="component" value="Unassembled WGS sequence"/>
</dbReference>
<keyword evidence="1" id="KW-0732">Signal</keyword>
<dbReference type="RefSeq" id="WP_377091270.1">
    <property type="nucleotide sequence ID" value="NZ_JBHSJL010000014.1"/>
</dbReference>
<gene>
    <name evidence="2" type="ORF">ACFSW8_00470</name>
</gene>
<feature type="chain" id="PRO_5046008425" evidence="1">
    <location>
        <begin position="25"/>
        <end position="387"/>
    </location>
</feature>
<dbReference type="SUPFAM" id="SSF48239">
    <property type="entry name" value="Terpenoid cyclases/Protein prenyltransferases"/>
    <property type="match status" value="1"/>
</dbReference>
<evidence type="ECO:0000256" key="1">
    <source>
        <dbReference type="SAM" id="SignalP"/>
    </source>
</evidence>
<dbReference type="EMBL" id="JBHUJB010000005">
    <property type="protein sequence ID" value="MFD2157366.1"/>
    <property type="molecule type" value="Genomic_DNA"/>
</dbReference>
<dbReference type="CDD" id="cd00688">
    <property type="entry name" value="ISOPREN_C2_like"/>
    <property type="match status" value="1"/>
</dbReference>
<organism evidence="2 3">
    <name type="scientific">Rubritalea tangerina</name>
    <dbReference type="NCBI Taxonomy" id="430798"/>
    <lineage>
        <taxon>Bacteria</taxon>
        <taxon>Pseudomonadati</taxon>
        <taxon>Verrucomicrobiota</taxon>
        <taxon>Verrucomicrobiia</taxon>
        <taxon>Verrucomicrobiales</taxon>
        <taxon>Rubritaleaceae</taxon>
        <taxon>Rubritalea</taxon>
    </lineage>
</organism>
<accession>A0ABW4Z736</accession>
<evidence type="ECO:0000313" key="3">
    <source>
        <dbReference type="Proteomes" id="UP001597389"/>
    </source>
</evidence>
<evidence type="ECO:0000313" key="2">
    <source>
        <dbReference type="EMBL" id="MFD2157366.1"/>
    </source>
</evidence>
<keyword evidence="3" id="KW-1185">Reference proteome</keyword>